<reference evidence="1 2" key="1">
    <citation type="journal article" date="2013" name="BMC Genomics">
        <title>Reconstruction of the lipid metabolism for the microalga Monoraphidium neglectum from its genome sequence reveals characteristics suitable for biofuel production.</title>
        <authorList>
            <person name="Bogen C."/>
            <person name="Al-Dilaimi A."/>
            <person name="Albersmeier A."/>
            <person name="Wichmann J."/>
            <person name="Grundmann M."/>
            <person name="Rupp O."/>
            <person name="Lauersen K.J."/>
            <person name="Blifernez-Klassen O."/>
            <person name="Kalinowski J."/>
            <person name="Goesmann A."/>
            <person name="Mussgnug J.H."/>
            <person name="Kruse O."/>
        </authorList>
    </citation>
    <scope>NUCLEOTIDE SEQUENCE [LARGE SCALE GENOMIC DNA]</scope>
    <source>
        <strain evidence="1 2">SAG 48.87</strain>
    </source>
</reference>
<accession>A0A0D2KBA3</accession>
<evidence type="ECO:0000313" key="1">
    <source>
        <dbReference type="EMBL" id="KIY93233.1"/>
    </source>
</evidence>
<dbReference type="Proteomes" id="UP000054498">
    <property type="component" value="Unassembled WGS sequence"/>
</dbReference>
<sequence length="70" mass="8311">MDYLIAEKGARLEALKEQLLAHLRVTAEALVVIEEYDKLDCEARGLWRQLLQHPERLNITWDRFGHDRPR</sequence>
<organism evidence="1 2">
    <name type="scientific">Monoraphidium neglectum</name>
    <dbReference type="NCBI Taxonomy" id="145388"/>
    <lineage>
        <taxon>Eukaryota</taxon>
        <taxon>Viridiplantae</taxon>
        <taxon>Chlorophyta</taxon>
        <taxon>core chlorophytes</taxon>
        <taxon>Chlorophyceae</taxon>
        <taxon>CS clade</taxon>
        <taxon>Sphaeropleales</taxon>
        <taxon>Selenastraceae</taxon>
        <taxon>Monoraphidium</taxon>
    </lineage>
</organism>
<dbReference type="RefSeq" id="XP_013892253.1">
    <property type="nucleotide sequence ID" value="XM_014036799.1"/>
</dbReference>
<name>A0A0D2KBA3_9CHLO</name>
<dbReference type="GeneID" id="25732319"/>
<gene>
    <name evidence="1" type="ORF">MNEG_14729</name>
</gene>
<dbReference type="STRING" id="145388.A0A0D2KBA3"/>
<proteinExistence type="predicted"/>
<evidence type="ECO:0000313" key="2">
    <source>
        <dbReference type="Proteomes" id="UP000054498"/>
    </source>
</evidence>
<protein>
    <submittedName>
        <fullName evidence="1">Uncharacterized protein</fullName>
    </submittedName>
</protein>
<dbReference type="KEGG" id="mng:MNEG_14729"/>
<dbReference type="EMBL" id="KK104937">
    <property type="protein sequence ID" value="KIY93233.1"/>
    <property type="molecule type" value="Genomic_DNA"/>
</dbReference>
<keyword evidence="2" id="KW-1185">Reference proteome</keyword>
<dbReference type="OrthoDB" id="19623at2759"/>
<dbReference type="AlphaFoldDB" id="A0A0D2KBA3"/>